<proteinExistence type="predicted"/>
<organism evidence="6 7">
    <name type="scientific">Ideonella lacteola</name>
    <dbReference type="NCBI Taxonomy" id="2984193"/>
    <lineage>
        <taxon>Bacteria</taxon>
        <taxon>Pseudomonadati</taxon>
        <taxon>Pseudomonadota</taxon>
        <taxon>Betaproteobacteria</taxon>
        <taxon>Burkholderiales</taxon>
        <taxon>Sphaerotilaceae</taxon>
        <taxon>Ideonella</taxon>
    </lineage>
</organism>
<dbReference type="SUPFAM" id="SSF52151">
    <property type="entry name" value="FabD/lysophospholipase-like"/>
    <property type="match status" value="1"/>
</dbReference>
<dbReference type="RefSeq" id="WP_341428311.1">
    <property type="nucleotide sequence ID" value="NZ_JBBUTG010000022.1"/>
</dbReference>
<feature type="short sequence motif" description="GXSXG" evidence="4">
    <location>
        <begin position="51"/>
        <end position="55"/>
    </location>
</feature>
<feature type="active site" description="Proton acceptor" evidence="4">
    <location>
        <position position="220"/>
    </location>
</feature>
<reference evidence="6 7" key="1">
    <citation type="submission" date="2024-04" db="EMBL/GenBank/DDBJ databases">
        <title>Novel species of the genus Ideonella isolated from streams.</title>
        <authorList>
            <person name="Lu H."/>
        </authorList>
    </citation>
    <scope>NUCLEOTIDE SEQUENCE [LARGE SCALE GENOMIC DNA]</scope>
    <source>
        <strain evidence="6 7">DXS29W</strain>
    </source>
</reference>
<keyword evidence="3 4" id="KW-0443">Lipid metabolism</keyword>
<keyword evidence="1 4" id="KW-0378">Hydrolase</keyword>
<evidence type="ECO:0000256" key="4">
    <source>
        <dbReference type="PROSITE-ProRule" id="PRU01161"/>
    </source>
</evidence>
<dbReference type="InterPro" id="IPR002641">
    <property type="entry name" value="PNPLA_dom"/>
</dbReference>
<dbReference type="InterPro" id="IPR016035">
    <property type="entry name" value="Acyl_Trfase/lysoPLipase"/>
</dbReference>
<accession>A0ABU9BYH6</accession>
<dbReference type="PANTHER" id="PTHR14226">
    <property type="entry name" value="NEUROPATHY TARGET ESTERASE/SWISS CHEESE D.MELANOGASTER"/>
    <property type="match status" value="1"/>
</dbReference>
<gene>
    <name evidence="6" type="ORF">AACH06_23925</name>
</gene>
<dbReference type="Gene3D" id="3.40.1090.10">
    <property type="entry name" value="Cytosolic phospholipase A2 catalytic domain"/>
    <property type="match status" value="1"/>
</dbReference>
<evidence type="ECO:0000256" key="2">
    <source>
        <dbReference type="ARBA" id="ARBA00022963"/>
    </source>
</evidence>
<feature type="domain" description="PNPLA" evidence="5">
    <location>
        <begin position="9"/>
        <end position="233"/>
    </location>
</feature>
<name>A0ABU9BYH6_9BURK</name>
<evidence type="ECO:0000313" key="7">
    <source>
        <dbReference type="Proteomes" id="UP001371218"/>
    </source>
</evidence>
<sequence>MYELPLTGLVLGGGGARAAYQVGVLAAIARLRKKHLPERSIQRNPFGIITGTSAGAINAAALACHADDFDQGIQRLVDTWSNFHAEQVYRCDMLSLMGNGARWMALLSMGWALRRWRPRSLLDNTPLASLIRRLIPMHRLPVMLARRHLQAFGVTASSYSNGHHVTFYQSRTATAPWIRSQRLALPATIVHDHLLASSAIPFIFPATRLHHDGRGAWYGDGSMRQTAPLSPAIHLGARQLVIIGAGRMSEPQLPTDDDPRYPSLAQVAGHSLSSIFLDALATDIERMERINRTLRSLPPSIRQEQTLRPVDALVVSPSERLDDMATDHIASLPKPVRLLLQASGARQGERRGAALASYLLFERAYTRALIDLGDRDAMQQQDRIVQWLQPSEFVRARDVKAEVHNQPASVD</sequence>
<dbReference type="Pfam" id="PF01734">
    <property type="entry name" value="Patatin"/>
    <property type="match status" value="1"/>
</dbReference>
<evidence type="ECO:0000256" key="3">
    <source>
        <dbReference type="ARBA" id="ARBA00023098"/>
    </source>
</evidence>
<comment type="caution">
    <text evidence="4">Lacks conserved residue(s) required for the propagation of feature annotation.</text>
</comment>
<keyword evidence="7" id="KW-1185">Reference proteome</keyword>
<keyword evidence="2 4" id="KW-0442">Lipid degradation</keyword>
<evidence type="ECO:0000259" key="5">
    <source>
        <dbReference type="PROSITE" id="PS51635"/>
    </source>
</evidence>
<evidence type="ECO:0000313" key="6">
    <source>
        <dbReference type="EMBL" id="MEK8033885.1"/>
    </source>
</evidence>
<dbReference type="EMBL" id="JBBUTG010000022">
    <property type="protein sequence ID" value="MEK8033885.1"/>
    <property type="molecule type" value="Genomic_DNA"/>
</dbReference>
<dbReference type="Proteomes" id="UP001371218">
    <property type="component" value="Unassembled WGS sequence"/>
</dbReference>
<comment type="caution">
    <text evidence="6">The sequence shown here is derived from an EMBL/GenBank/DDBJ whole genome shotgun (WGS) entry which is preliminary data.</text>
</comment>
<evidence type="ECO:0000256" key="1">
    <source>
        <dbReference type="ARBA" id="ARBA00022801"/>
    </source>
</evidence>
<dbReference type="InterPro" id="IPR050301">
    <property type="entry name" value="NTE"/>
</dbReference>
<feature type="active site" description="Nucleophile" evidence="4">
    <location>
        <position position="53"/>
    </location>
</feature>
<protein>
    <submittedName>
        <fullName evidence="6">Patatin-like phospholipase family protein</fullName>
    </submittedName>
</protein>
<dbReference type="PROSITE" id="PS51635">
    <property type="entry name" value="PNPLA"/>
    <property type="match status" value="1"/>
</dbReference>
<dbReference type="PANTHER" id="PTHR14226:SF57">
    <property type="entry name" value="BLR7027 PROTEIN"/>
    <property type="match status" value="1"/>
</dbReference>